<gene>
    <name evidence="2" type="ordered locus">PYCH_06570</name>
</gene>
<dbReference type="KEGG" id="pya:PYCH_06570"/>
<keyword evidence="3" id="KW-1185">Reference proteome</keyword>
<keyword evidence="1" id="KW-0812">Transmembrane</keyword>
<accession>F8AIH9</accession>
<dbReference type="EMBL" id="CP002779">
    <property type="protein sequence ID" value="AEH24345.1"/>
    <property type="molecule type" value="Genomic_DNA"/>
</dbReference>
<keyword evidence="1" id="KW-0472">Membrane</keyword>
<name>F8AIH9_PYRYC</name>
<keyword evidence="1" id="KW-1133">Transmembrane helix</keyword>
<organism evidence="2 3">
    <name type="scientific">Pyrococcus yayanosii (strain CH1 / JCM 16557)</name>
    <dbReference type="NCBI Taxonomy" id="529709"/>
    <lineage>
        <taxon>Archaea</taxon>
        <taxon>Methanobacteriati</taxon>
        <taxon>Methanobacteriota</taxon>
        <taxon>Thermococci</taxon>
        <taxon>Thermococcales</taxon>
        <taxon>Thermococcaceae</taxon>
        <taxon>Pyrococcus</taxon>
    </lineage>
</organism>
<reference evidence="2 3" key="1">
    <citation type="journal article" date="2011" name="J. Bacteriol.">
        <title>Complete genome sequence of the obligate piezophilic hyperthermophilic archaeon Pyrococcus yayanosii CH1.</title>
        <authorList>
            <person name="Jun X."/>
            <person name="Lupeng L."/>
            <person name="Minjuan X."/>
            <person name="Oger P."/>
            <person name="Fengping W."/>
            <person name="Jebbar M."/>
            <person name="Xiang X."/>
        </authorList>
    </citation>
    <scope>NUCLEOTIDE SEQUENCE [LARGE SCALE GENOMIC DNA]</scope>
    <source>
        <strain evidence="3">CH1 / JCM 16557</strain>
    </source>
</reference>
<proteinExistence type="predicted"/>
<evidence type="ECO:0000256" key="1">
    <source>
        <dbReference type="SAM" id="Phobius"/>
    </source>
</evidence>
<sequence>MSLIGTFEPFPDLSSEPGLSILFESYWNDVLLHDEEAGAGDFQFSLSLIGTPETNVQTYEVSPDFQFSLSLIGTGGFFACFLLCFSWESWIL</sequence>
<feature type="transmembrane region" description="Helical" evidence="1">
    <location>
        <begin position="65"/>
        <end position="87"/>
    </location>
</feature>
<evidence type="ECO:0000313" key="3">
    <source>
        <dbReference type="Proteomes" id="UP000008386"/>
    </source>
</evidence>
<evidence type="ECO:0000313" key="2">
    <source>
        <dbReference type="EMBL" id="AEH24345.1"/>
    </source>
</evidence>
<protein>
    <submittedName>
        <fullName evidence="2">Uncharacterized protein</fullName>
    </submittedName>
</protein>
<dbReference type="HOGENOM" id="CLU_2406482_0_0_2"/>
<dbReference type="AlphaFoldDB" id="F8AIH9"/>
<dbReference type="Proteomes" id="UP000008386">
    <property type="component" value="Chromosome"/>
</dbReference>
<dbReference type="eggNOG" id="arCOG10870">
    <property type="taxonomic scope" value="Archaea"/>
</dbReference>